<evidence type="ECO:0000313" key="5">
    <source>
        <dbReference type="EMBL" id="KAJ2935845.1"/>
    </source>
</evidence>
<feature type="non-terminal residue" evidence="5">
    <location>
        <position position="563"/>
    </location>
</feature>
<keyword evidence="3" id="KW-0964">Secreted</keyword>
<dbReference type="GO" id="GO:0043657">
    <property type="term" value="C:host cell"/>
    <property type="evidence" value="ECO:0007669"/>
    <property type="project" value="UniProtKB-SubCell"/>
</dbReference>
<evidence type="ECO:0000313" key="6">
    <source>
        <dbReference type="Proteomes" id="UP001140091"/>
    </source>
</evidence>
<dbReference type="Pfam" id="PF20147">
    <property type="entry name" value="Crinkler"/>
    <property type="match status" value="1"/>
</dbReference>
<reference evidence="5" key="1">
    <citation type="submission" date="2022-06" db="EMBL/GenBank/DDBJ databases">
        <title>Genome Sequence of Candolleomyces eurysporus.</title>
        <authorList>
            <person name="Buettner E."/>
        </authorList>
    </citation>
    <scope>NUCLEOTIDE SEQUENCE</scope>
    <source>
        <strain evidence="5">VTCC 930004</strain>
    </source>
</reference>
<gene>
    <name evidence="5" type="ORF">H1R20_g1250</name>
</gene>
<sequence>MGVLELNCCFPTDKDYFFVVSAPSNQKIGHLLKVVRDDLNAAGHGLLLKDIQLYKADISTKPKQDILQRIREWLHVQPAEARLQAFEELEELFPDGPPRGTVHIIIANTEAGPSPSATVANTKEAAAFLGDQGFACIDRIPVAIFSPPLARLEHRIDILEQAPVSRAKIDRAGSLLSNLIGFCKDENERRNLIKSDMENLLGEPGQWETSIPGAKIKPDAVWWHGDFPCTVLRLKNLSGVGGNPVIQGMVDFSKIISSEKLQAVHARVLCNFPVLIIGVSGNRVQVSAAIFLGRIYVTTLFALDLSSGFHISETIVRLARVFEAVSKCRSELRSFYTQISLSSDATFSALFPNPTSARGESLPSLTYRRFMARTGQPMSTIPDLQNMTTTMYIAILDSTGCEVVVKFTARYNEHAHRKLADAGLAPKLHFCGRVVGNVYMVVMDRVKGKSIWQLLEEKVDIPSIVPEKVEEALSILHENNIVFGDLRENNVVYGSSEGLEKGHVFLVDFDWAGADGIDRYPASLNEANDWEDSVSPYAIMRKLHDMWQLDRLKNLCTCRGMPI</sequence>
<name>A0A9W8JS74_9AGAR</name>
<dbReference type="InterPro" id="IPR011009">
    <property type="entry name" value="Kinase-like_dom_sf"/>
</dbReference>
<evidence type="ECO:0000256" key="1">
    <source>
        <dbReference type="ARBA" id="ARBA00004340"/>
    </source>
</evidence>
<dbReference type="AlphaFoldDB" id="A0A9W8JS74"/>
<comment type="caution">
    <text evidence="5">The sequence shown here is derived from an EMBL/GenBank/DDBJ whole genome shotgun (WGS) entry which is preliminary data.</text>
</comment>
<evidence type="ECO:0000256" key="2">
    <source>
        <dbReference type="ARBA" id="ARBA00004613"/>
    </source>
</evidence>
<evidence type="ECO:0000259" key="4">
    <source>
        <dbReference type="Pfam" id="PF20147"/>
    </source>
</evidence>
<feature type="domain" description="Crinkler effector protein N-terminal" evidence="4">
    <location>
        <begin position="4"/>
        <end position="106"/>
    </location>
</feature>
<comment type="subcellular location">
    <subcellularLocation>
        <location evidence="1">Host cell</location>
    </subcellularLocation>
    <subcellularLocation>
        <location evidence="2">Secreted</location>
    </subcellularLocation>
</comment>
<evidence type="ECO:0000256" key="3">
    <source>
        <dbReference type="ARBA" id="ARBA00022525"/>
    </source>
</evidence>
<organism evidence="5 6">
    <name type="scientific">Candolleomyces eurysporus</name>
    <dbReference type="NCBI Taxonomy" id="2828524"/>
    <lineage>
        <taxon>Eukaryota</taxon>
        <taxon>Fungi</taxon>
        <taxon>Dikarya</taxon>
        <taxon>Basidiomycota</taxon>
        <taxon>Agaricomycotina</taxon>
        <taxon>Agaricomycetes</taxon>
        <taxon>Agaricomycetidae</taxon>
        <taxon>Agaricales</taxon>
        <taxon>Agaricineae</taxon>
        <taxon>Psathyrellaceae</taxon>
        <taxon>Candolleomyces</taxon>
    </lineage>
</organism>
<proteinExistence type="predicted"/>
<dbReference type="OrthoDB" id="3250441at2759"/>
<dbReference type="SUPFAM" id="SSF56112">
    <property type="entry name" value="Protein kinase-like (PK-like)"/>
    <property type="match status" value="1"/>
</dbReference>
<dbReference type="Proteomes" id="UP001140091">
    <property type="component" value="Unassembled WGS sequence"/>
</dbReference>
<dbReference type="EMBL" id="JANBPK010000299">
    <property type="protein sequence ID" value="KAJ2935845.1"/>
    <property type="molecule type" value="Genomic_DNA"/>
</dbReference>
<protein>
    <recommendedName>
        <fullName evidence="4">Crinkler effector protein N-terminal domain-containing protein</fullName>
    </recommendedName>
</protein>
<dbReference type="GO" id="GO:0005576">
    <property type="term" value="C:extracellular region"/>
    <property type="evidence" value="ECO:0007669"/>
    <property type="project" value="UniProtKB-SubCell"/>
</dbReference>
<accession>A0A9W8JS74</accession>
<dbReference type="Gene3D" id="1.10.510.10">
    <property type="entry name" value="Transferase(Phosphotransferase) domain 1"/>
    <property type="match status" value="1"/>
</dbReference>
<dbReference type="Gene3D" id="3.30.200.20">
    <property type="entry name" value="Phosphorylase Kinase, domain 1"/>
    <property type="match status" value="1"/>
</dbReference>
<dbReference type="InterPro" id="IPR045379">
    <property type="entry name" value="Crinkler_N"/>
</dbReference>
<keyword evidence="6" id="KW-1185">Reference proteome</keyword>